<reference evidence="4" key="1">
    <citation type="submission" date="2011-02" db="EMBL/GenBank/DDBJ databases">
        <title>Complete sequence of Spirochaeta sp. Buddy.</title>
        <authorList>
            <person name="Lucas S."/>
            <person name="Copeland A."/>
            <person name="Lapidus A."/>
            <person name="Cheng J.-F."/>
            <person name="Goodwin L."/>
            <person name="Pitluck S."/>
            <person name="Zeytun A."/>
            <person name="Detter J.C."/>
            <person name="Han C."/>
            <person name="Tapia R."/>
            <person name="Land M."/>
            <person name="Hauser L."/>
            <person name="Kyrpides N."/>
            <person name="Ivanova N."/>
            <person name="Mikhailova N."/>
            <person name="Pagani I."/>
            <person name="Ritalahti K.M."/>
            <person name="Loeffler F.E."/>
            <person name="Woyke T."/>
        </authorList>
    </citation>
    <scope>NUCLEOTIDE SEQUENCE [LARGE SCALE GENOMIC DNA]</scope>
    <source>
        <strain evidence="4">ATCC BAA-1886 / DSM 22777 / Buddy</strain>
    </source>
</reference>
<dbReference type="PROSITE" id="PS50983">
    <property type="entry name" value="FE_B12_PBP"/>
    <property type="match status" value="1"/>
</dbReference>
<evidence type="ECO:0000313" key="3">
    <source>
        <dbReference type="EMBL" id="ADY13627.1"/>
    </source>
</evidence>
<feature type="domain" description="Fe/B12 periplasmic-binding" evidence="2">
    <location>
        <begin position="41"/>
        <end position="325"/>
    </location>
</feature>
<dbReference type="PANTHER" id="PTHR30535:SF34">
    <property type="entry name" value="MOLYBDATE-BINDING PROTEIN MOLA"/>
    <property type="match status" value="1"/>
</dbReference>
<dbReference type="PANTHER" id="PTHR30535">
    <property type="entry name" value="VITAMIN B12-BINDING PROTEIN"/>
    <property type="match status" value="1"/>
</dbReference>
<evidence type="ECO:0000259" key="2">
    <source>
        <dbReference type="PROSITE" id="PS50983"/>
    </source>
</evidence>
<keyword evidence="1" id="KW-0732">Signal</keyword>
<dbReference type="Proteomes" id="UP000008466">
    <property type="component" value="Chromosome"/>
</dbReference>
<dbReference type="STRING" id="158189.SpiBuddy_1803"/>
<accession>F0RWJ6</accession>
<keyword evidence="4" id="KW-1185">Reference proteome</keyword>
<feature type="signal peptide" evidence="1">
    <location>
        <begin position="1"/>
        <end position="23"/>
    </location>
</feature>
<dbReference type="Pfam" id="PF01497">
    <property type="entry name" value="Peripla_BP_2"/>
    <property type="match status" value="1"/>
</dbReference>
<organism evidence="3 4">
    <name type="scientific">Sphaerochaeta globosa (strain ATCC BAA-1886 / DSM 22777 / Buddy)</name>
    <name type="common">Spirochaeta sp. (strain Buddy)</name>
    <dbReference type="NCBI Taxonomy" id="158189"/>
    <lineage>
        <taxon>Bacteria</taxon>
        <taxon>Pseudomonadati</taxon>
        <taxon>Spirochaetota</taxon>
        <taxon>Spirochaetia</taxon>
        <taxon>Spirochaetales</taxon>
        <taxon>Sphaerochaetaceae</taxon>
        <taxon>Sphaerochaeta</taxon>
    </lineage>
</organism>
<dbReference type="HOGENOM" id="CLU_038034_2_3_12"/>
<protein>
    <submittedName>
        <fullName evidence="3">ABC-type transporter, periplasmic subunit</fullName>
    </submittedName>
</protein>
<dbReference type="GO" id="GO:0071281">
    <property type="term" value="P:cellular response to iron ion"/>
    <property type="evidence" value="ECO:0007669"/>
    <property type="project" value="TreeGrafter"/>
</dbReference>
<dbReference type="AlphaFoldDB" id="F0RWJ6"/>
<name>F0RWJ6_SPHGB</name>
<dbReference type="InterPro" id="IPR002491">
    <property type="entry name" value="ABC_transptr_periplasmic_BD"/>
</dbReference>
<feature type="chain" id="PRO_5003256443" evidence="1">
    <location>
        <begin position="24"/>
        <end position="367"/>
    </location>
</feature>
<dbReference type="RefSeq" id="WP_013607476.1">
    <property type="nucleotide sequence ID" value="NC_015152.1"/>
</dbReference>
<dbReference type="Gene3D" id="3.40.50.1980">
    <property type="entry name" value="Nitrogenase molybdenum iron protein domain"/>
    <property type="match status" value="2"/>
</dbReference>
<dbReference type="eggNOG" id="COG0614">
    <property type="taxonomic scope" value="Bacteria"/>
</dbReference>
<dbReference type="InterPro" id="IPR050902">
    <property type="entry name" value="ABC_Transporter_SBP"/>
</dbReference>
<proteinExistence type="predicted"/>
<evidence type="ECO:0000256" key="1">
    <source>
        <dbReference type="SAM" id="SignalP"/>
    </source>
</evidence>
<evidence type="ECO:0000313" key="4">
    <source>
        <dbReference type="Proteomes" id="UP000008466"/>
    </source>
</evidence>
<dbReference type="KEGG" id="sbu:SpiBuddy_1803"/>
<dbReference type="SUPFAM" id="SSF53807">
    <property type="entry name" value="Helical backbone' metal receptor"/>
    <property type="match status" value="1"/>
</dbReference>
<gene>
    <name evidence="3" type="ordered locus">SpiBuddy_1803</name>
</gene>
<sequence>MKIRSLLLCIFLLPALLFAQASAESAMLDSDYYTATDANNRTLKLAEKPSSILIAGKAGNMPANALFLFEEVAEMDLTLPKTDQGLGDFFSFIRPELNQKPRISQTASVEEIASKNSDLVLMKATHFESIARKLDALGIPNYTMNLESYEDWKTELRQLGKLLKNTSRAEALIGLYEERVQYITDKVKTLKPQEKINVLLLQAERSDATFAYKIAPDGWMQTWMVETAGAHAVWKGANKAANGWSTVSFEQIAAWDADLIVLVSYKDASEQYQKAVMNSEVWANLDAVKTGQIKASPYDMMNYIQPVASWILGLQWLAKQAYPTLFADLDMEAAVRTFYQEFYHIADEAKLEVLLDLYRTSIASNSK</sequence>
<dbReference type="EMBL" id="CP002541">
    <property type="protein sequence ID" value="ADY13627.1"/>
    <property type="molecule type" value="Genomic_DNA"/>
</dbReference>
<dbReference type="OrthoDB" id="368509at2"/>